<feature type="region of interest" description="Disordered" evidence="1">
    <location>
        <begin position="91"/>
        <end position="120"/>
    </location>
</feature>
<reference evidence="3 4" key="1">
    <citation type="submission" date="2014-09" db="EMBL/GenBank/DDBJ databases">
        <authorList>
            <person name="Hornung B.V."/>
        </authorList>
    </citation>
    <scope>NUCLEOTIDE SEQUENCE [LARGE SCALE GENOMIC DNA]</scope>
    <source>
        <strain evidence="3 4">FRIFI</strain>
    </source>
</reference>
<evidence type="ECO:0000256" key="2">
    <source>
        <dbReference type="SAM" id="Phobius"/>
    </source>
</evidence>
<sequence>MNKFLTKIREMGAKKVISYIVTFVVAIFLGIGMGASGMVSKADYDELKSKYGKVSNELESSKNTVNELQAKVDEAKPFFEMKDAEKEAMKIETHKKEEENKKEQERIAKEKKKEEEAKKQAELDARSITLGNGTYLVGKDIPEGVYDLYAVKGGGNVMSSDFRVNLIMGVSGNDDFYQREEQNVVLKDGTNIELKGVTIKFVPDDGYVINN</sequence>
<keyword evidence="2" id="KW-1133">Transmembrane helix</keyword>
<organism evidence="3 4">
    <name type="scientific">Romboutsia hominis</name>
    <dbReference type="NCBI Taxonomy" id="1507512"/>
    <lineage>
        <taxon>Bacteria</taxon>
        <taxon>Bacillati</taxon>
        <taxon>Bacillota</taxon>
        <taxon>Clostridia</taxon>
        <taxon>Peptostreptococcales</taxon>
        <taxon>Peptostreptococcaceae</taxon>
        <taxon>Romboutsia</taxon>
    </lineage>
</organism>
<keyword evidence="2" id="KW-0812">Transmembrane</keyword>
<gene>
    <name evidence="3" type="ORF">FRIFI_1011</name>
</gene>
<dbReference type="Proteomes" id="UP000245695">
    <property type="component" value="Chromosome 1"/>
</dbReference>
<feature type="transmembrane region" description="Helical" evidence="2">
    <location>
        <begin position="16"/>
        <end position="39"/>
    </location>
</feature>
<keyword evidence="2" id="KW-0472">Membrane</keyword>
<evidence type="ECO:0000313" key="3">
    <source>
        <dbReference type="EMBL" id="CEI72551.1"/>
    </source>
</evidence>
<evidence type="ECO:0000313" key="4">
    <source>
        <dbReference type="Proteomes" id="UP000245695"/>
    </source>
</evidence>
<dbReference type="KEGG" id="rhom:FRIFI_1011"/>
<dbReference type="EMBL" id="LN650648">
    <property type="protein sequence ID" value="CEI72551.1"/>
    <property type="molecule type" value="Genomic_DNA"/>
</dbReference>
<accession>A0A2P2BQF8</accession>
<protein>
    <submittedName>
        <fullName evidence="3">Uncharacterized protein</fullName>
    </submittedName>
</protein>
<proteinExistence type="predicted"/>
<dbReference type="RefSeq" id="WP_166505188.1">
    <property type="nucleotide sequence ID" value="NZ_LN650648.1"/>
</dbReference>
<dbReference type="AlphaFoldDB" id="A0A2P2BQF8"/>
<keyword evidence="4" id="KW-1185">Reference proteome</keyword>
<name>A0A2P2BQF8_9FIRM</name>
<evidence type="ECO:0000256" key="1">
    <source>
        <dbReference type="SAM" id="MobiDB-lite"/>
    </source>
</evidence>